<protein>
    <recommendedName>
        <fullName evidence="1">DUSAM domain-containing protein</fullName>
    </recommendedName>
</protein>
<organism evidence="2 3">
    <name type="scientific">Cystobacter fuscus (strain ATCC 25194 / DSM 2262 / NBRC 100088 / M29)</name>
    <dbReference type="NCBI Taxonomy" id="1242864"/>
    <lineage>
        <taxon>Bacteria</taxon>
        <taxon>Pseudomonadati</taxon>
        <taxon>Myxococcota</taxon>
        <taxon>Myxococcia</taxon>
        <taxon>Myxococcales</taxon>
        <taxon>Cystobacterineae</taxon>
        <taxon>Archangiaceae</taxon>
        <taxon>Cystobacter</taxon>
    </lineage>
</organism>
<dbReference type="RefSeq" id="WP_002632394.1">
    <property type="nucleotide sequence ID" value="NZ_ANAH02000025.1"/>
</dbReference>
<dbReference type="Proteomes" id="UP000011682">
    <property type="component" value="Unassembled WGS sequence"/>
</dbReference>
<feature type="domain" description="DUSAM" evidence="1">
    <location>
        <begin position="143"/>
        <end position="256"/>
    </location>
</feature>
<comment type="caution">
    <text evidence="2">The sequence shown here is derived from an EMBL/GenBank/DDBJ whole genome shotgun (WGS) entry which is preliminary data.</text>
</comment>
<dbReference type="AlphaFoldDB" id="S9P584"/>
<feature type="domain" description="DUSAM" evidence="1">
    <location>
        <begin position="9"/>
        <end position="122"/>
    </location>
</feature>
<dbReference type="NCBIfam" id="TIGR02267">
    <property type="entry name" value="DUSAM domain"/>
    <property type="match status" value="2"/>
</dbReference>
<dbReference type="EMBL" id="ANAH02000025">
    <property type="protein sequence ID" value="EPX58366.1"/>
    <property type="molecule type" value="Genomic_DNA"/>
</dbReference>
<gene>
    <name evidence="2" type="ORF">D187_004122</name>
</gene>
<reference evidence="2" key="1">
    <citation type="submission" date="2013-05" db="EMBL/GenBank/DDBJ databases">
        <title>Genome assembly of Cystobacter fuscus DSM 2262.</title>
        <authorList>
            <person name="Sharma G."/>
            <person name="Khatri I."/>
            <person name="Kaur C."/>
            <person name="Mayilraj S."/>
            <person name="Subramanian S."/>
        </authorList>
    </citation>
    <scope>NUCLEOTIDE SEQUENCE [LARGE SCALE GENOMIC DNA]</scope>
    <source>
        <strain evidence="2">DSM 2262</strain>
    </source>
</reference>
<evidence type="ECO:0000313" key="3">
    <source>
        <dbReference type="Proteomes" id="UP000011682"/>
    </source>
</evidence>
<sequence>MTDEERLVWRRFEQLEQRVLEQGEALELSDETRALLSGGARLVTISTGDIEDALRGVSTATTLLREIGRRIRDGSLRLGKVDSQVDALRDKGDFAGARKVIEDALAAEVVSHYREQLEIRLDYLATFETIFLTGQVEQDFHPWGQIRALALRVQQGQSLELRDDLRDFLRRTAPIVAISETETEESLRTVGGTEALLAVMLKRMDDGKQRLSQALHRMIRCQEAGDLEGARHQLRAVLAVEIVPQYRRMAEENLRSLDELPSAS</sequence>
<evidence type="ECO:0000313" key="2">
    <source>
        <dbReference type="EMBL" id="EPX58366.1"/>
    </source>
</evidence>
<dbReference type="OrthoDB" id="5502188at2"/>
<accession>S9P584</accession>
<name>S9P584_CYSF2</name>
<dbReference type="Pfam" id="PF09543">
    <property type="entry name" value="DUF2379"/>
    <property type="match status" value="2"/>
</dbReference>
<keyword evidence="3" id="KW-1185">Reference proteome</keyword>
<evidence type="ECO:0000259" key="1">
    <source>
        <dbReference type="Pfam" id="PF09543"/>
    </source>
</evidence>
<dbReference type="InterPro" id="IPR011753">
    <property type="entry name" value="DUSAM_dom"/>
</dbReference>
<proteinExistence type="predicted"/>